<sequence>MGGCCSPGNDAEPGKPYGARRRGTASWTWRYHAGKGAWACLPRGLDRAACRGPVNRPEMPGGLILEACSPEASERRQFAGSSSFGLLMLLRSIVLGAQASGPGLHRAGGALAQTAPRVT</sequence>
<accession>A0AAV7UCY6</accession>
<evidence type="ECO:0000256" key="1">
    <source>
        <dbReference type="SAM" id="MobiDB-lite"/>
    </source>
</evidence>
<protein>
    <submittedName>
        <fullName evidence="2">Uncharacterized protein</fullName>
    </submittedName>
</protein>
<dbReference type="AlphaFoldDB" id="A0AAV7UCY6"/>
<proteinExistence type="predicted"/>
<feature type="region of interest" description="Disordered" evidence="1">
    <location>
        <begin position="1"/>
        <end position="21"/>
    </location>
</feature>
<organism evidence="2 3">
    <name type="scientific">Pleurodeles waltl</name>
    <name type="common">Iberian ribbed newt</name>
    <dbReference type="NCBI Taxonomy" id="8319"/>
    <lineage>
        <taxon>Eukaryota</taxon>
        <taxon>Metazoa</taxon>
        <taxon>Chordata</taxon>
        <taxon>Craniata</taxon>
        <taxon>Vertebrata</taxon>
        <taxon>Euteleostomi</taxon>
        <taxon>Amphibia</taxon>
        <taxon>Batrachia</taxon>
        <taxon>Caudata</taxon>
        <taxon>Salamandroidea</taxon>
        <taxon>Salamandridae</taxon>
        <taxon>Pleurodelinae</taxon>
        <taxon>Pleurodeles</taxon>
    </lineage>
</organism>
<dbReference type="EMBL" id="JANPWB010000005">
    <property type="protein sequence ID" value="KAJ1186805.1"/>
    <property type="molecule type" value="Genomic_DNA"/>
</dbReference>
<name>A0AAV7UCY6_PLEWA</name>
<evidence type="ECO:0000313" key="2">
    <source>
        <dbReference type="EMBL" id="KAJ1186805.1"/>
    </source>
</evidence>
<dbReference type="Proteomes" id="UP001066276">
    <property type="component" value="Chromosome 3_1"/>
</dbReference>
<keyword evidence="3" id="KW-1185">Reference proteome</keyword>
<evidence type="ECO:0000313" key="3">
    <source>
        <dbReference type="Proteomes" id="UP001066276"/>
    </source>
</evidence>
<gene>
    <name evidence="2" type="ORF">NDU88_003585</name>
</gene>
<reference evidence="2" key="1">
    <citation type="journal article" date="2022" name="bioRxiv">
        <title>Sequencing and chromosome-scale assembly of the giantPleurodeles waltlgenome.</title>
        <authorList>
            <person name="Brown T."/>
            <person name="Elewa A."/>
            <person name="Iarovenko S."/>
            <person name="Subramanian E."/>
            <person name="Araus A.J."/>
            <person name="Petzold A."/>
            <person name="Susuki M."/>
            <person name="Suzuki K.-i.T."/>
            <person name="Hayashi T."/>
            <person name="Toyoda A."/>
            <person name="Oliveira C."/>
            <person name="Osipova E."/>
            <person name="Leigh N.D."/>
            <person name="Simon A."/>
            <person name="Yun M.H."/>
        </authorList>
    </citation>
    <scope>NUCLEOTIDE SEQUENCE</scope>
    <source>
        <strain evidence="2">20211129_DDA</strain>
        <tissue evidence="2">Liver</tissue>
    </source>
</reference>
<comment type="caution">
    <text evidence="2">The sequence shown here is derived from an EMBL/GenBank/DDBJ whole genome shotgun (WGS) entry which is preliminary data.</text>
</comment>